<dbReference type="InterPro" id="IPR036691">
    <property type="entry name" value="Endo/exonu/phosph_ase_sf"/>
</dbReference>
<dbReference type="Proteomes" id="UP000663722">
    <property type="component" value="Chromosome"/>
</dbReference>
<dbReference type="EMBL" id="CP061800">
    <property type="protein sequence ID" value="QTA88486.1"/>
    <property type="molecule type" value="Genomic_DNA"/>
</dbReference>
<evidence type="ECO:0000313" key="2">
    <source>
        <dbReference type="EMBL" id="QTA88486.1"/>
    </source>
</evidence>
<proteinExistence type="predicted"/>
<evidence type="ECO:0000313" key="3">
    <source>
        <dbReference type="Proteomes" id="UP000663722"/>
    </source>
</evidence>
<dbReference type="NCBIfam" id="NF003840">
    <property type="entry name" value="PRK05421.1-2"/>
    <property type="match status" value="1"/>
</dbReference>
<protein>
    <submittedName>
        <fullName evidence="2">Endonuclease/exonuclease/phosphatase family protein</fullName>
    </submittedName>
</protein>
<dbReference type="SUPFAM" id="SSF56219">
    <property type="entry name" value="DNase I-like"/>
    <property type="match status" value="1"/>
</dbReference>
<dbReference type="NCBIfam" id="NF003842">
    <property type="entry name" value="PRK05421.1-4"/>
    <property type="match status" value="1"/>
</dbReference>
<dbReference type="InterPro" id="IPR005135">
    <property type="entry name" value="Endo/exonuclease/phosphatase"/>
</dbReference>
<organism evidence="2 3">
    <name type="scientific">Desulfonema magnum</name>
    <dbReference type="NCBI Taxonomy" id="45655"/>
    <lineage>
        <taxon>Bacteria</taxon>
        <taxon>Pseudomonadati</taxon>
        <taxon>Thermodesulfobacteriota</taxon>
        <taxon>Desulfobacteria</taxon>
        <taxon>Desulfobacterales</taxon>
        <taxon>Desulfococcaceae</taxon>
        <taxon>Desulfonema</taxon>
    </lineage>
</organism>
<keyword evidence="2" id="KW-0540">Nuclease</keyword>
<dbReference type="Gene3D" id="3.60.10.10">
    <property type="entry name" value="Endonuclease/exonuclease/phosphatase"/>
    <property type="match status" value="1"/>
</dbReference>
<feature type="domain" description="Endonuclease/exonuclease/phosphatase" evidence="1">
    <location>
        <begin position="22"/>
        <end position="231"/>
    </location>
</feature>
<dbReference type="Pfam" id="PF03372">
    <property type="entry name" value="Exo_endo_phos"/>
    <property type="match status" value="1"/>
</dbReference>
<dbReference type="KEGG" id="dmm:dnm_045330"/>
<accession>A0A975BMY8</accession>
<reference evidence="2" key="1">
    <citation type="journal article" date="2021" name="Microb. Physiol.">
        <title>Proteogenomic Insights into the Physiology of Marine, Sulfate-Reducing, Filamentous Desulfonema limicola and Desulfonema magnum.</title>
        <authorList>
            <person name="Schnaars V."/>
            <person name="Wohlbrand L."/>
            <person name="Scheve S."/>
            <person name="Hinrichs C."/>
            <person name="Reinhardt R."/>
            <person name="Rabus R."/>
        </authorList>
    </citation>
    <scope>NUCLEOTIDE SEQUENCE</scope>
    <source>
        <strain evidence="2">4be13</strain>
    </source>
</reference>
<evidence type="ECO:0000259" key="1">
    <source>
        <dbReference type="Pfam" id="PF03372"/>
    </source>
</evidence>
<sequence>MLKVRANFSYARLDPSSIKILNWNVYKGRKTNWENDFLKLSRKQDIILIQEAYLNKNMTDVLDVRRMEWNFAPGFIYRRKNIPTGVLTASKTQSLTSDFLKTRYHEPIVRSPKVSLFTQYHVSGSTKTLLVINVHGINFVRLNAFKSQLDDLEKTLEDHTGPMILAGDFNTWKKKRLRLLMAMTGRLGLNAIHFTPDYRKTMFGYPLDHIFFKGLRVRKYSVLRNIASSDHKPMVAEFVLENKHKIGN</sequence>
<keyword evidence="2" id="KW-0255">Endonuclease</keyword>
<keyword evidence="2" id="KW-0378">Hydrolase</keyword>
<keyword evidence="3" id="KW-1185">Reference proteome</keyword>
<dbReference type="GO" id="GO:0004519">
    <property type="term" value="F:endonuclease activity"/>
    <property type="evidence" value="ECO:0007669"/>
    <property type="project" value="UniProtKB-KW"/>
</dbReference>
<gene>
    <name evidence="2" type="ORF">dnm_045330</name>
</gene>
<dbReference type="AlphaFoldDB" id="A0A975BMY8"/>
<name>A0A975BMY8_9BACT</name>